<dbReference type="Proteomes" id="UP000460257">
    <property type="component" value="Unassembled WGS sequence"/>
</dbReference>
<dbReference type="EMBL" id="VOGC01000002">
    <property type="protein sequence ID" value="MQN00648.1"/>
    <property type="molecule type" value="Genomic_DNA"/>
</dbReference>
<evidence type="ECO:0000256" key="5">
    <source>
        <dbReference type="SAM" id="Coils"/>
    </source>
</evidence>
<dbReference type="GO" id="GO:0005886">
    <property type="term" value="C:plasma membrane"/>
    <property type="evidence" value="ECO:0007669"/>
    <property type="project" value="TreeGrafter"/>
</dbReference>
<accession>A0A6N7IY58</accession>
<keyword evidence="5" id="KW-0175">Coiled coil</keyword>
<dbReference type="InterPro" id="IPR042177">
    <property type="entry name" value="Cell/Rod_1"/>
</dbReference>
<evidence type="ECO:0000256" key="2">
    <source>
        <dbReference type="ARBA" id="ARBA00013855"/>
    </source>
</evidence>
<evidence type="ECO:0000313" key="8">
    <source>
        <dbReference type="Proteomes" id="UP000460257"/>
    </source>
</evidence>
<evidence type="ECO:0000259" key="6">
    <source>
        <dbReference type="Pfam" id="PF04085"/>
    </source>
</evidence>
<dbReference type="Gene3D" id="2.40.10.340">
    <property type="entry name" value="Rod shape-determining protein MreC, domain 1"/>
    <property type="match status" value="1"/>
</dbReference>
<keyword evidence="3" id="KW-0133">Cell shape</keyword>
<name>A0A6N7IY58_9FIRM</name>
<proteinExistence type="inferred from homology"/>
<keyword evidence="8" id="KW-1185">Reference proteome</keyword>
<comment type="similarity">
    <text evidence="1">Belongs to the MreC family.</text>
</comment>
<sequence length="235" mass="25566">MQEGLSNAGGAISHGIDSRREKKQLLAENKRLNNKVNELESKLTNTRLKENELTRLEKLLKLSKDYDKYKTTGARIIAKGTSNWFSTFTIDKGSADGIKKDMNVIADNGLVGCVISVGKHYANVRSIIDDDSNVSASVSTTEDDMIITGGLEQIRKNGLISFSGLRDTKNKVKEGDAVVTSNISSKYLPGILIGYIAKKDNDTNALTSSGTITPVVDFSHLSEVLVITELKKTGK</sequence>
<dbReference type="GO" id="GO:0008360">
    <property type="term" value="P:regulation of cell shape"/>
    <property type="evidence" value="ECO:0007669"/>
    <property type="project" value="UniProtKB-KW"/>
</dbReference>
<dbReference type="InterPro" id="IPR042175">
    <property type="entry name" value="Cell/Rod_MreC_2"/>
</dbReference>
<evidence type="ECO:0000256" key="3">
    <source>
        <dbReference type="ARBA" id="ARBA00022960"/>
    </source>
</evidence>
<dbReference type="PIRSF" id="PIRSF038471">
    <property type="entry name" value="MreC"/>
    <property type="match status" value="1"/>
</dbReference>
<dbReference type="InterPro" id="IPR055342">
    <property type="entry name" value="MreC_beta-barrel_core"/>
</dbReference>
<dbReference type="Gene3D" id="2.40.10.350">
    <property type="entry name" value="Rod shape-determining protein MreC, domain 2"/>
    <property type="match status" value="1"/>
</dbReference>
<dbReference type="Pfam" id="PF04085">
    <property type="entry name" value="MreC"/>
    <property type="match status" value="1"/>
</dbReference>
<organism evidence="7 8">
    <name type="scientific">Candidatus Weimeria bifida</name>
    <dbReference type="NCBI Taxonomy" id="2599074"/>
    <lineage>
        <taxon>Bacteria</taxon>
        <taxon>Bacillati</taxon>
        <taxon>Bacillota</taxon>
        <taxon>Clostridia</taxon>
        <taxon>Lachnospirales</taxon>
        <taxon>Lachnospiraceae</taxon>
        <taxon>Candidatus Weimeria</taxon>
    </lineage>
</organism>
<evidence type="ECO:0000256" key="1">
    <source>
        <dbReference type="ARBA" id="ARBA00009369"/>
    </source>
</evidence>
<reference evidence="7" key="1">
    <citation type="journal article" date="2020" name="Appl. Environ. Microbiol.">
        <title>Medium-Chain Fatty Acid Synthesis by 'Candidatus Weimeria bifida' gen. nov., sp. nov., and 'Candidatus Pseudoramibacter fermentans' sp. nov.</title>
        <authorList>
            <person name="Scarborough M.J."/>
            <person name="Myers K.S."/>
            <person name="Donohue T.J."/>
            <person name="Noguera D.R."/>
        </authorList>
    </citation>
    <scope>NUCLEOTIDE SEQUENCE</scope>
    <source>
        <strain evidence="7">LCO1.1</strain>
    </source>
</reference>
<evidence type="ECO:0000256" key="4">
    <source>
        <dbReference type="ARBA" id="ARBA00032089"/>
    </source>
</evidence>
<gene>
    <name evidence="7" type="primary">mreC</name>
    <name evidence="7" type="ORF">FRC54_01425</name>
</gene>
<feature type="domain" description="Rod shape-determining protein MreC beta-barrel core" evidence="6">
    <location>
        <begin position="76"/>
        <end position="227"/>
    </location>
</feature>
<protein>
    <recommendedName>
        <fullName evidence="2">Cell shape-determining protein MreC</fullName>
    </recommendedName>
    <alternativeName>
        <fullName evidence="4">Cell shape protein MreC</fullName>
    </alternativeName>
</protein>
<comment type="caution">
    <text evidence="7">The sequence shown here is derived from an EMBL/GenBank/DDBJ whole genome shotgun (WGS) entry which is preliminary data.</text>
</comment>
<dbReference type="PANTHER" id="PTHR34138:SF1">
    <property type="entry name" value="CELL SHAPE-DETERMINING PROTEIN MREC"/>
    <property type="match status" value="1"/>
</dbReference>
<evidence type="ECO:0000313" key="7">
    <source>
        <dbReference type="EMBL" id="MQN00648.1"/>
    </source>
</evidence>
<dbReference type="InterPro" id="IPR007221">
    <property type="entry name" value="MreC"/>
</dbReference>
<feature type="coiled-coil region" evidence="5">
    <location>
        <begin position="22"/>
        <end position="56"/>
    </location>
</feature>
<dbReference type="NCBIfam" id="TIGR00219">
    <property type="entry name" value="mreC"/>
    <property type="match status" value="1"/>
</dbReference>
<dbReference type="PANTHER" id="PTHR34138">
    <property type="entry name" value="CELL SHAPE-DETERMINING PROTEIN MREC"/>
    <property type="match status" value="1"/>
</dbReference>
<dbReference type="AlphaFoldDB" id="A0A6N7IY58"/>